<evidence type="ECO:0000313" key="3">
    <source>
        <dbReference type="EMBL" id="WUI83563.1"/>
    </source>
</evidence>
<name>A0ABZ1PHK5_9ACTN</name>
<keyword evidence="3" id="KW-0547">Nucleotide-binding</keyword>
<dbReference type="InterPro" id="IPR001650">
    <property type="entry name" value="Helicase_C-like"/>
</dbReference>
<dbReference type="RefSeq" id="WP_328372647.1">
    <property type="nucleotide sequence ID" value="NZ_CP107941.1"/>
</dbReference>
<dbReference type="InterPro" id="IPR027417">
    <property type="entry name" value="P-loop_NTPase"/>
</dbReference>
<keyword evidence="3" id="KW-0347">Helicase</keyword>
<keyword evidence="4" id="KW-1185">Reference proteome</keyword>
<reference evidence="3 4" key="1">
    <citation type="submission" date="2022-10" db="EMBL/GenBank/DDBJ databases">
        <title>The complete genomes of actinobacterial strains from the NBC collection.</title>
        <authorList>
            <person name="Joergensen T.S."/>
            <person name="Alvarez Arevalo M."/>
            <person name="Sterndorff E.B."/>
            <person name="Faurdal D."/>
            <person name="Vuksanovic O."/>
            <person name="Mourched A.-S."/>
            <person name="Charusanti P."/>
            <person name="Shaw S."/>
            <person name="Blin K."/>
            <person name="Weber T."/>
        </authorList>
    </citation>
    <scope>NUCLEOTIDE SEQUENCE [LARGE SCALE GENOMIC DNA]</scope>
    <source>
        <strain evidence="3 4">NBC_00396</strain>
    </source>
</reference>
<dbReference type="PROSITE" id="PS51194">
    <property type="entry name" value="HELICASE_CTER"/>
    <property type="match status" value="1"/>
</dbReference>
<proteinExistence type="predicted"/>
<evidence type="ECO:0000313" key="4">
    <source>
        <dbReference type="Proteomes" id="UP001346877"/>
    </source>
</evidence>
<evidence type="ECO:0000259" key="2">
    <source>
        <dbReference type="PROSITE" id="PS51194"/>
    </source>
</evidence>
<evidence type="ECO:0000256" key="1">
    <source>
        <dbReference type="SAM" id="MobiDB-lite"/>
    </source>
</evidence>
<dbReference type="Pfam" id="PF00271">
    <property type="entry name" value="Helicase_C"/>
    <property type="match status" value="1"/>
</dbReference>
<dbReference type="GO" id="GO:0004386">
    <property type="term" value="F:helicase activity"/>
    <property type="evidence" value="ECO:0007669"/>
    <property type="project" value="UniProtKB-KW"/>
</dbReference>
<dbReference type="Gene3D" id="3.40.50.300">
    <property type="entry name" value="P-loop containing nucleotide triphosphate hydrolases"/>
    <property type="match status" value="2"/>
</dbReference>
<dbReference type="PANTHER" id="PTHR47957:SF3">
    <property type="entry name" value="ATP-DEPENDENT HELICASE HRQ1"/>
    <property type="match status" value="1"/>
</dbReference>
<feature type="domain" description="Helicase C-terminal" evidence="2">
    <location>
        <begin position="843"/>
        <end position="1017"/>
    </location>
</feature>
<keyword evidence="3" id="KW-0067">ATP-binding</keyword>
<keyword evidence="3" id="KW-0378">Hydrolase</keyword>
<protein>
    <submittedName>
        <fullName evidence="3">Helicase-related protein</fullName>
    </submittedName>
</protein>
<gene>
    <name evidence="3" type="ORF">OG375_04120</name>
</gene>
<dbReference type="CDD" id="cd18785">
    <property type="entry name" value="SF2_C"/>
    <property type="match status" value="1"/>
</dbReference>
<feature type="compositionally biased region" description="Basic and acidic residues" evidence="1">
    <location>
        <begin position="462"/>
        <end position="474"/>
    </location>
</feature>
<dbReference type="SMART" id="SM00490">
    <property type="entry name" value="HELICc"/>
    <property type="match status" value="1"/>
</dbReference>
<accession>A0ABZ1PHK5</accession>
<feature type="region of interest" description="Disordered" evidence="1">
    <location>
        <begin position="462"/>
        <end position="482"/>
    </location>
</feature>
<sequence>MTGPQARKVIEDAVRRELFGPQHGEPPAGVPVDCSNGTIHFESLEASRGQFHDATTFQEILTQADPLRRYGVGVLHSGAAQQASAEPSTASDGIDGDVDITWVPGLAESEVNPDVPPIEVPGMLHQDVADSDDFDLTDANRFKPSAMAISFKVRNKVGGPLELRVVGAYYDRISVHVPGRTNTWTWWLRRPFELTGSVPSSVLTSSTNRLWDVPMEVGSGVTPLRITPTVQVFSRPVPGEADPELRLVTVAVLNRAAGTGPTSALFQMGLTAQATADLTIEAYPEVDLPGRGEEEQSIDLLYRNKRTFAIGHGCAAAWGGGAGGEIVEWVRADPMPAHEVVSLTPDIYLADESGKRHRVSVSMAELAVGSADGRSQVETVLACYDDWISRQEAEIPGLLPRFQDAARRHVRLCREALGRMRAGWELVGSSPIAERAFRLANEAMLFQQVRSKLDLREVERGRDDILRPSGKHPEATPQAGQGNWRPFQIAFILASLPELVEPRRGSRSLVDLIFFPTGGGKTEAYLGASAISLLARRLRNPQDAGTDTLMRYTLRLLTAQQFLRAASLICVLEDIRSKNQAELGQSPFGIGVWLGGTSTPNTWNRAVESLRRMRRGANEQNMFLLLRCPWCGTQMGVKPRGRAGQDVIGYEQVGSKVVLRCVDQSCRFSGRTGLPIHVVDDDIYEVRPSIVIGTVDKFAMMAWRPTARRLFGLGDDGNREVSPPSLIIQDELHLISGPLGSMVGLYEPVIDDLCTDKRSETPIPPKIIASTATIRRYEDQIRGLFGRHQVALFPPHGLEEGRSFFAEPATLPDGSPEPGRRYLGIMSASLGSTQTVQVRVATATLQAATLIPEADRDGYWTNLNFLNSLRELGNTVSLLQSDVPDYLTALRRRDGISPRWPSVTMELTSRRRSDEIPKAIQQLETTVGQQGCVDICLASNIIEVGVDIDRLGLMTIVGQPKTTAQYIQVSGRVGRRADVSPGLVITIYGAAKPRDRSHYERFSTYHQQLYAQVEPTSVTPFAAPVLRRALHAAAIAHIRQVTAGIGPHPFPKTAYEQAIELLRQRAQVADPDEVEVLERMAWQRAREWSMWERTEWEANAIGAQSDPKQGLMRYAGTLPDLGSKATIWDVPTSMRNVDAECRLKISTAYAQADAGNEEAS</sequence>
<dbReference type="PANTHER" id="PTHR47957">
    <property type="entry name" value="ATP-DEPENDENT HELICASE HRQ1"/>
    <property type="match status" value="1"/>
</dbReference>
<organism evidence="3 4">
    <name type="scientific">Micromonospora zamorensis</name>
    <dbReference type="NCBI Taxonomy" id="709883"/>
    <lineage>
        <taxon>Bacteria</taxon>
        <taxon>Bacillati</taxon>
        <taxon>Actinomycetota</taxon>
        <taxon>Actinomycetes</taxon>
        <taxon>Micromonosporales</taxon>
        <taxon>Micromonosporaceae</taxon>
        <taxon>Micromonospora</taxon>
    </lineage>
</organism>
<dbReference type="SUPFAM" id="SSF52540">
    <property type="entry name" value="P-loop containing nucleoside triphosphate hydrolases"/>
    <property type="match status" value="1"/>
</dbReference>
<dbReference type="EMBL" id="CP107941">
    <property type="protein sequence ID" value="WUI83563.1"/>
    <property type="molecule type" value="Genomic_DNA"/>
</dbReference>
<dbReference type="Proteomes" id="UP001346877">
    <property type="component" value="Chromosome"/>
</dbReference>